<reference evidence="4" key="1">
    <citation type="submission" date="2017-09" db="EMBL/GenBank/DDBJ databases">
        <authorList>
            <person name="Varghese N."/>
            <person name="Submissions S."/>
        </authorList>
    </citation>
    <scope>NUCLEOTIDE SEQUENCE [LARGE SCALE GENOMIC DNA]</scope>
    <source>
        <strain evidence="4">CGMCC 1.12641</strain>
    </source>
</reference>
<comment type="similarity">
    <text evidence="1">Belongs to the NAD(P)-dependent epimerase/dehydratase family.</text>
</comment>
<dbReference type="InterPro" id="IPR036291">
    <property type="entry name" value="NAD(P)-bd_dom_sf"/>
</dbReference>
<protein>
    <submittedName>
        <fullName evidence="3">Nucleoside-diphosphate-sugar epimerase</fullName>
    </submittedName>
</protein>
<dbReference type="SUPFAM" id="SSF51735">
    <property type="entry name" value="NAD(P)-binding Rossmann-fold domains"/>
    <property type="match status" value="1"/>
</dbReference>
<dbReference type="Pfam" id="PF01370">
    <property type="entry name" value="Epimerase"/>
    <property type="match status" value="1"/>
</dbReference>
<evidence type="ECO:0000313" key="3">
    <source>
        <dbReference type="EMBL" id="SOC80331.1"/>
    </source>
</evidence>
<gene>
    <name evidence="3" type="ORF">SAMN06296241_1879</name>
</gene>
<evidence type="ECO:0000259" key="2">
    <source>
        <dbReference type="Pfam" id="PF01370"/>
    </source>
</evidence>
<dbReference type="RefSeq" id="WP_097056112.1">
    <property type="nucleotide sequence ID" value="NZ_OCMF01000002.1"/>
</dbReference>
<dbReference type="AlphaFoldDB" id="A0A285X4S1"/>
<evidence type="ECO:0000313" key="4">
    <source>
        <dbReference type="Proteomes" id="UP000219193"/>
    </source>
</evidence>
<dbReference type="CDD" id="cd08946">
    <property type="entry name" value="SDR_e"/>
    <property type="match status" value="1"/>
</dbReference>
<proteinExistence type="inferred from homology"/>
<dbReference type="Proteomes" id="UP000219193">
    <property type="component" value="Unassembled WGS sequence"/>
</dbReference>
<name>A0A285X4S1_9FLAO</name>
<dbReference type="Gene3D" id="3.40.50.720">
    <property type="entry name" value="NAD(P)-binding Rossmann-like Domain"/>
    <property type="match status" value="1"/>
</dbReference>
<evidence type="ECO:0000256" key="1">
    <source>
        <dbReference type="ARBA" id="ARBA00007637"/>
    </source>
</evidence>
<dbReference type="InterPro" id="IPR001509">
    <property type="entry name" value="Epimerase_deHydtase"/>
</dbReference>
<keyword evidence="4" id="KW-1185">Reference proteome</keyword>
<organism evidence="3 4">
    <name type="scientific">Salinimicrobium sediminis</name>
    <dbReference type="NCBI Taxonomy" id="1343891"/>
    <lineage>
        <taxon>Bacteria</taxon>
        <taxon>Pseudomonadati</taxon>
        <taxon>Bacteroidota</taxon>
        <taxon>Flavobacteriia</taxon>
        <taxon>Flavobacteriales</taxon>
        <taxon>Flavobacteriaceae</taxon>
        <taxon>Salinimicrobium</taxon>
    </lineage>
</organism>
<accession>A0A285X4S1</accession>
<feature type="domain" description="NAD-dependent epimerase/dehydratase" evidence="2">
    <location>
        <begin position="3"/>
        <end position="227"/>
    </location>
</feature>
<sequence>MKIFLTGGTGFVGSHFLCQAMQQGHIIRALKRAPDSKTKIQLKSQPEWIDKSMEDVEEEDFKNCEVLVHLAAHSANFPYDTLENCIRYNVLQPLALFKKAKDAGIKSFVVAGTCFEYGTAGERYDYIPTDAPLEPTNTYSTSKAMATLAFKEFARDKNVSISIQRIFQVYGTGELETRLWPSLKKAALSGLDFPMTKGEQIRDFVSVEEVAGKLIIACDRIKETGDTFHISIQNLGSGNPQSIYDFSKFWWQKWGAKGKLLVGKLPYRENEVMRFVPEV</sequence>
<dbReference type="OrthoDB" id="9803010at2"/>
<dbReference type="PANTHER" id="PTHR43000">
    <property type="entry name" value="DTDP-D-GLUCOSE 4,6-DEHYDRATASE-RELATED"/>
    <property type="match status" value="1"/>
</dbReference>
<dbReference type="EMBL" id="OCMF01000002">
    <property type="protein sequence ID" value="SOC80331.1"/>
    <property type="molecule type" value="Genomic_DNA"/>
</dbReference>